<dbReference type="EMBL" id="JANDBD010000001">
    <property type="protein sequence ID" value="MCP9270920.1"/>
    <property type="molecule type" value="Genomic_DNA"/>
</dbReference>
<proteinExistence type="predicted"/>
<accession>A0ABT1LWE2</accession>
<evidence type="ECO:0000259" key="4">
    <source>
        <dbReference type="SMART" id="SM00065"/>
    </source>
</evidence>
<feature type="domain" description="Histidine kinase/HSP90-like ATPase" evidence="5">
    <location>
        <begin position="458"/>
        <end position="548"/>
    </location>
</feature>
<dbReference type="Proteomes" id="UP001651690">
    <property type="component" value="Unassembled WGS sequence"/>
</dbReference>
<evidence type="ECO:0000313" key="6">
    <source>
        <dbReference type="EMBL" id="MCP9270920.1"/>
    </source>
</evidence>
<dbReference type="Pfam" id="PF02518">
    <property type="entry name" value="HATPase_c"/>
    <property type="match status" value="1"/>
</dbReference>
<dbReference type="SUPFAM" id="SSF55874">
    <property type="entry name" value="ATPase domain of HSP90 chaperone/DNA topoisomerase II/histidine kinase"/>
    <property type="match status" value="1"/>
</dbReference>
<dbReference type="InterPro" id="IPR036890">
    <property type="entry name" value="HATPase_C_sf"/>
</dbReference>
<dbReference type="InterPro" id="IPR003594">
    <property type="entry name" value="HATPase_dom"/>
</dbReference>
<keyword evidence="1" id="KW-0808">Transferase</keyword>
<dbReference type="Gene3D" id="3.30.565.10">
    <property type="entry name" value="Histidine kinase-like ATPase, C-terminal domain"/>
    <property type="match status" value="1"/>
</dbReference>
<keyword evidence="2" id="KW-0418">Kinase</keyword>
<feature type="domain" description="GAF" evidence="4">
    <location>
        <begin position="199"/>
        <end position="348"/>
    </location>
</feature>
<dbReference type="InterPro" id="IPR003018">
    <property type="entry name" value="GAF"/>
</dbReference>
<gene>
    <name evidence="6" type="ORF">NM203_01830</name>
</gene>
<protein>
    <submittedName>
        <fullName evidence="6">GAF domain-containing protein</fullName>
    </submittedName>
</protein>
<evidence type="ECO:0000313" key="7">
    <source>
        <dbReference type="Proteomes" id="UP001651690"/>
    </source>
</evidence>
<dbReference type="PANTHER" id="PTHR24421:SF56">
    <property type="entry name" value="OXYGEN SENSOR HISTIDINE KINASE RESPONSE REGULATOR DOST"/>
    <property type="match status" value="1"/>
</dbReference>
<reference evidence="6 7" key="1">
    <citation type="submission" date="2022-06" db="EMBL/GenBank/DDBJ databases">
        <title>Mycolicibacterium sp. CAU 1645 isolated from seawater.</title>
        <authorList>
            <person name="Kim W."/>
        </authorList>
    </citation>
    <scope>NUCLEOTIDE SEQUENCE [LARGE SCALE GENOMIC DNA]</scope>
    <source>
        <strain evidence="6 7">CAU 1645</strain>
    </source>
</reference>
<comment type="caution">
    <text evidence="6">The sequence shown here is derived from an EMBL/GenBank/DDBJ whole genome shotgun (WGS) entry which is preliminary data.</text>
</comment>
<dbReference type="Gene3D" id="3.30.450.40">
    <property type="match status" value="2"/>
</dbReference>
<dbReference type="InterPro" id="IPR050482">
    <property type="entry name" value="Sensor_HK_TwoCompSys"/>
</dbReference>
<dbReference type="CDD" id="cd16917">
    <property type="entry name" value="HATPase_UhpB-NarQ-NarX-like"/>
    <property type="match status" value="1"/>
</dbReference>
<keyword evidence="7" id="KW-1185">Reference proteome</keyword>
<dbReference type="InterPro" id="IPR011712">
    <property type="entry name" value="Sig_transdc_His_kin_sub3_dim/P"/>
</dbReference>
<dbReference type="Gene3D" id="1.20.5.1930">
    <property type="match status" value="1"/>
</dbReference>
<dbReference type="Pfam" id="PF13185">
    <property type="entry name" value="GAF_2"/>
    <property type="match status" value="2"/>
</dbReference>
<evidence type="ECO:0000256" key="3">
    <source>
        <dbReference type="ARBA" id="ARBA00023012"/>
    </source>
</evidence>
<evidence type="ECO:0000259" key="5">
    <source>
        <dbReference type="SMART" id="SM00387"/>
    </source>
</evidence>
<evidence type="ECO:0000256" key="2">
    <source>
        <dbReference type="ARBA" id="ARBA00022777"/>
    </source>
</evidence>
<dbReference type="SUPFAM" id="SSF55781">
    <property type="entry name" value="GAF domain-like"/>
    <property type="match status" value="2"/>
</dbReference>
<organism evidence="6 7">
    <name type="scientific">Mycolicibacterium arenosum</name>
    <dbReference type="NCBI Taxonomy" id="2952157"/>
    <lineage>
        <taxon>Bacteria</taxon>
        <taxon>Bacillati</taxon>
        <taxon>Actinomycetota</taxon>
        <taxon>Actinomycetes</taxon>
        <taxon>Mycobacteriales</taxon>
        <taxon>Mycobacteriaceae</taxon>
        <taxon>Mycolicibacterium</taxon>
    </lineage>
</organism>
<dbReference type="SMART" id="SM00065">
    <property type="entry name" value="GAF"/>
    <property type="match status" value="2"/>
</dbReference>
<dbReference type="PANTHER" id="PTHR24421">
    <property type="entry name" value="NITRATE/NITRITE SENSOR PROTEIN NARX-RELATED"/>
    <property type="match status" value="1"/>
</dbReference>
<dbReference type="RefSeq" id="WP_255058277.1">
    <property type="nucleotide sequence ID" value="NZ_JANDBD010000001.1"/>
</dbReference>
<keyword evidence="3" id="KW-0902">Two-component regulatory system</keyword>
<feature type="domain" description="GAF" evidence="4">
    <location>
        <begin position="30"/>
        <end position="177"/>
    </location>
</feature>
<dbReference type="SMART" id="SM00387">
    <property type="entry name" value="HATPase_c"/>
    <property type="match status" value="1"/>
</dbReference>
<dbReference type="Pfam" id="PF07730">
    <property type="entry name" value="HisKA_3"/>
    <property type="match status" value="1"/>
</dbReference>
<sequence>MRHQLDALSAARDQTEKLLHVVLEITSDLELDATLDRIVEAAMELTGARYGALAVRADDGRLVSFIHHGMDADTVAGIGDLPVGKGLLSIPLDDTPALRLTELGDHSHAAGFPKNHPPMHAFLGVPITIRGVVFGSLYITHDQPNRAFSESDEVSARVLASAAAAAIDNAQLFDRVRTTARWMQASREISTALLSGNEPLKAPMRIIADRACELTGAEQAIVLVPANPDGPDGEVTTLVVSTAVGIHADEVVGQHIPVNGSTSGGVFLSGEPVITESFRHPIQAFTDVGQRPAIAMPLAAEGSVLGVIVVARHKGDAPFDDSYLDLVSDFAGHAAIAMALAAGRERERELTVLADRERIAHDLHDHVIQRLFAAGLDLQGSVARSRSPEVNARLTRTIDDLQSTIETIRSTIFELQSPLAASTTFRQRLEKLINDLTGDRDLVTAVHFSGPLGAVGDIVAENAEAVTAEAISNAVRHSGASRLDISVTVADNFALEVHDNGRGIPAANDRASGLANMHRRAEVLGGVCDIGPGADGGTRVQWTVPLIGE</sequence>
<name>A0ABT1LWE2_9MYCO</name>
<evidence type="ECO:0000256" key="1">
    <source>
        <dbReference type="ARBA" id="ARBA00022679"/>
    </source>
</evidence>
<dbReference type="InterPro" id="IPR029016">
    <property type="entry name" value="GAF-like_dom_sf"/>
</dbReference>